<evidence type="ECO:0000313" key="10">
    <source>
        <dbReference type="EMBL" id="GAJ96648.1"/>
    </source>
</evidence>
<gene>
    <name evidence="10" type="primary">oxyR</name>
    <name evidence="10" type="ORF">RRH01S_24_00410</name>
</gene>
<evidence type="ECO:0000256" key="4">
    <source>
        <dbReference type="ARBA" id="ARBA00023159"/>
    </source>
</evidence>
<keyword evidence="4" id="KW-0010">Activator</keyword>
<feature type="domain" description="HTH lysR-type" evidence="9">
    <location>
        <begin position="1"/>
        <end position="58"/>
    </location>
</feature>
<dbReference type="PROSITE" id="PS50931">
    <property type="entry name" value="HTH_LYSR"/>
    <property type="match status" value="1"/>
</dbReference>
<accession>A0AA87Q7Q4</accession>
<proteinExistence type="inferred from homology"/>
<evidence type="ECO:0000256" key="2">
    <source>
        <dbReference type="ARBA" id="ARBA00023015"/>
    </source>
</evidence>
<dbReference type="FunFam" id="1.10.10.10:FF:000001">
    <property type="entry name" value="LysR family transcriptional regulator"/>
    <property type="match status" value="1"/>
</dbReference>
<dbReference type="InterPro" id="IPR000847">
    <property type="entry name" value="LysR_HTH_N"/>
</dbReference>
<dbReference type="GO" id="GO:0032993">
    <property type="term" value="C:protein-DNA complex"/>
    <property type="evidence" value="ECO:0007669"/>
    <property type="project" value="TreeGrafter"/>
</dbReference>
<reference evidence="10 11" key="1">
    <citation type="submission" date="2014-05" db="EMBL/GenBank/DDBJ databases">
        <title>Whole genome shotgun sequence of Rhizobium rhizogenes NBRC 13257.</title>
        <authorList>
            <person name="Katano-Makiyama Y."/>
            <person name="Hosoyama A."/>
            <person name="Hashimoto M."/>
            <person name="Hosoyama Y."/>
            <person name="Noguchi M."/>
            <person name="Tsuchikane K."/>
            <person name="Kimura A."/>
            <person name="Ohji S."/>
            <person name="Ichikawa N."/>
            <person name="Yamazoe A."/>
            <person name="Fujita N."/>
        </authorList>
    </citation>
    <scope>NUCLEOTIDE SEQUENCE [LARGE SCALE GENOMIC DNA]</scope>
    <source>
        <strain evidence="10 11">NBRC 13257</strain>
    </source>
</reference>
<dbReference type="PANTHER" id="PTHR30346:SF26">
    <property type="entry name" value="HYDROGEN PEROXIDE-INDUCIBLE GENES ACTIVATOR"/>
    <property type="match status" value="1"/>
</dbReference>
<dbReference type="GO" id="GO:0003700">
    <property type="term" value="F:DNA-binding transcription factor activity"/>
    <property type="evidence" value="ECO:0007669"/>
    <property type="project" value="InterPro"/>
</dbReference>
<dbReference type="EMBL" id="BAYX01000024">
    <property type="protein sequence ID" value="GAJ96648.1"/>
    <property type="molecule type" value="Genomic_DNA"/>
</dbReference>
<dbReference type="CDD" id="cd08411">
    <property type="entry name" value="PBP2_OxyR"/>
    <property type="match status" value="1"/>
</dbReference>
<keyword evidence="5" id="KW-0804">Transcription</keyword>
<dbReference type="Gene3D" id="1.10.10.10">
    <property type="entry name" value="Winged helix-like DNA-binding domain superfamily/Winged helix DNA-binding domain"/>
    <property type="match status" value="1"/>
</dbReference>
<protein>
    <recommendedName>
        <fullName evidence="7">HTH-type transcriptional regulator TtuA</fullName>
    </recommendedName>
    <alternativeName>
        <fullName evidence="8">Tartrate utilization transcriptional regulator</fullName>
    </alternativeName>
</protein>
<evidence type="ECO:0000256" key="3">
    <source>
        <dbReference type="ARBA" id="ARBA00023125"/>
    </source>
</evidence>
<dbReference type="GO" id="GO:0003677">
    <property type="term" value="F:DNA binding"/>
    <property type="evidence" value="ECO:0007669"/>
    <property type="project" value="UniProtKB-KW"/>
</dbReference>
<dbReference type="AlphaFoldDB" id="A0AA87Q7Q4"/>
<evidence type="ECO:0000256" key="8">
    <source>
        <dbReference type="ARBA" id="ARBA00083243"/>
    </source>
</evidence>
<dbReference type="Gene3D" id="3.40.190.10">
    <property type="entry name" value="Periplasmic binding protein-like II"/>
    <property type="match status" value="2"/>
</dbReference>
<dbReference type="PANTHER" id="PTHR30346">
    <property type="entry name" value="TRANSCRIPTIONAL DUAL REGULATOR HCAR-RELATED"/>
    <property type="match status" value="1"/>
</dbReference>
<evidence type="ECO:0000256" key="1">
    <source>
        <dbReference type="ARBA" id="ARBA00009437"/>
    </source>
</evidence>
<comment type="function">
    <text evidence="6">Transcriptional regulator of the ttuABCDE tartrate utilization operon.</text>
</comment>
<dbReference type="Pfam" id="PF03466">
    <property type="entry name" value="LysR_substrate"/>
    <property type="match status" value="1"/>
</dbReference>
<dbReference type="PRINTS" id="PR00039">
    <property type="entry name" value="HTHLYSR"/>
</dbReference>
<dbReference type="InterPro" id="IPR036388">
    <property type="entry name" value="WH-like_DNA-bd_sf"/>
</dbReference>
<name>A0AA87Q7Q4_RHIRH</name>
<keyword evidence="2" id="KW-0805">Transcription regulation</keyword>
<evidence type="ECO:0000259" key="9">
    <source>
        <dbReference type="PROSITE" id="PS50931"/>
    </source>
</evidence>
<organism evidence="10 11">
    <name type="scientific">Rhizobium rhizogenes NBRC 13257</name>
    <dbReference type="NCBI Taxonomy" id="1220581"/>
    <lineage>
        <taxon>Bacteria</taxon>
        <taxon>Pseudomonadati</taxon>
        <taxon>Pseudomonadota</taxon>
        <taxon>Alphaproteobacteria</taxon>
        <taxon>Hyphomicrobiales</taxon>
        <taxon>Rhizobiaceae</taxon>
        <taxon>Rhizobium/Agrobacterium group</taxon>
        <taxon>Rhizobium</taxon>
    </lineage>
</organism>
<dbReference type="SUPFAM" id="SSF53850">
    <property type="entry name" value="Periplasmic binding protein-like II"/>
    <property type="match status" value="1"/>
</dbReference>
<dbReference type="RefSeq" id="WP_042476895.1">
    <property type="nucleotide sequence ID" value="NZ_BAYX01000024.1"/>
</dbReference>
<evidence type="ECO:0000256" key="5">
    <source>
        <dbReference type="ARBA" id="ARBA00023163"/>
    </source>
</evidence>
<dbReference type="Proteomes" id="UP000026941">
    <property type="component" value="Unassembled WGS sequence"/>
</dbReference>
<evidence type="ECO:0000256" key="7">
    <source>
        <dbReference type="ARBA" id="ARBA00067332"/>
    </source>
</evidence>
<comment type="similarity">
    <text evidence="1">Belongs to the LysR transcriptional regulatory family.</text>
</comment>
<comment type="caution">
    <text evidence="10">The sequence shown here is derived from an EMBL/GenBank/DDBJ whole genome shotgun (WGS) entry which is preliminary data.</text>
</comment>
<dbReference type="InterPro" id="IPR005119">
    <property type="entry name" value="LysR_subst-bd"/>
</dbReference>
<sequence>MTLRELEYLVALAKYRHFGRAAEACLVSQPTLSAQIRKLEAELGTPLVERDARAFMLTTFGKDAAERAKRILVDVQQLKNAALLNQNQELGTLRLGAFPTLGPYFLPHVVPQVHDRFPQLEILLSEEKSGVLLSRLRSGELDAALLAMPVESDQLQVEFLFEEPFLLAVPKKHPLVERASISMEDLSRYDLMLLEEGHCLREHALDVCRLSGAGQKSSFQATSLETLRLMVGANVGITLLPTLATIGPIMSSDQIRLLKFSDGNPKRRIGLCWRRSSPTGPLLKQLAEMFRATARQLLRDGSHPGGSTRD</sequence>
<dbReference type="SUPFAM" id="SSF46785">
    <property type="entry name" value="Winged helix' DNA-binding domain"/>
    <property type="match status" value="1"/>
</dbReference>
<evidence type="ECO:0000313" key="11">
    <source>
        <dbReference type="Proteomes" id="UP000026941"/>
    </source>
</evidence>
<evidence type="ECO:0000256" key="6">
    <source>
        <dbReference type="ARBA" id="ARBA00054626"/>
    </source>
</evidence>
<dbReference type="InterPro" id="IPR036390">
    <property type="entry name" value="WH_DNA-bd_sf"/>
</dbReference>
<keyword evidence="3" id="KW-0238">DNA-binding</keyword>
<dbReference type="Pfam" id="PF00126">
    <property type="entry name" value="HTH_1"/>
    <property type="match status" value="1"/>
</dbReference>